<dbReference type="Proteomes" id="UP000270524">
    <property type="component" value="Unassembled WGS sequence"/>
</dbReference>
<feature type="transmembrane region" description="Helical" evidence="2">
    <location>
        <begin position="32"/>
        <end position="51"/>
    </location>
</feature>
<comment type="caution">
    <text evidence="5">The sequence shown here is derived from an EMBL/GenBank/DDBJ whole genome shotgun (WGS) entry which is preliminary data.</text>
</comment>
<accession>A0A3M3QLZ9</accession>
<evidence type="ECO:0000256" key="1">
    <source>
        <dbReference type="SAM" id="MobiDB-lite"/>
    </source>
</evidence>
<dbReference type="Pfam" id="PF13584">
    <property type="entry name" value="BatD"/>
    <property type="match status" value="1"/>
</dbReference>
<dbReference type="PANTHER" id="PTHR40940">
    <property type="entry name" value="PROTEIN BATD-RELATED"/>
    <property type="match status" value="1"/>
</dbReference>
<evidence type="ECO:0000313" key="5">
    <source>
        <dbReference type="EMBL" id="RMO01566.1"/>
    </source>
</evidence>
<keyword evidence="2" id="KW-0812">Transmembrane</keyword>
<feature type="transmembrane region" description="Helical" evidence="2">
    <location>
        <begin position="445"/>
        <end position="466"/>
    </location>
</feature>
<dbReference type="InterPro" id="IPR057699">
    <property type="entry name" value="DUF7939"/>
</dbReference>
<dbReference type="EMBL" id="RBPH01000027">
    <property type="protein sequence ID" value="RMN85217.1"/>
    <property type="molecule type" value="Genomic_DNA"/>
</dbReference>
<proteinExistence type="predicted"/>
<feature type="region of interest" description="Disordered" evidence="1">
    <location>
        <begin position="341"/>
        <end position="366"/>
    </location>
</feature>
<dbReference type="Pfam" id="PF25607">
    <property type="entry name" value="DUF7939"/>
    <property type="match status" value="1"/>
</dbReference>
<evidence type="ECO:0000313" key="7">
    <source>
        <dbReference type="Proteomes" id="UP000270524"/>
    </source>
</evidence>
<keyword evidence="2" id="KW-1133">Transmembrane helix</keyword>
<feature type="region of interest" description="Disordered" evidence="1">
    <location>
        <begin position="1"/>
        <end position="23"/>
    </location>
</feature>
<evidence type="ECO:0000256" key="2">
    <source>
        <dbReference type="SAM" id="Phobius"/>
    </source>
</evidence>
<feature type="domain" description="DUF7939" evidence="3">
    <location>
        <begin position="485"/>
        <end position="562"/>
    </location>
</feature>
<evidence type="ECO:0000259" key="3">
    <source>
        <dbReference type="Pfam" id="PF25607"/>
    </source>
</evidence>
<dbReference type="EMBL" id="RBPJ01000061">
    <property type="protein sequence ID" value="RMO01566.1"/>
    <property type="molecule type" value="Genomic_DNA"/>
</dbReference>
<reference evidence="6 7" key="1">
    <citation type="submission" date="2018-08" db="EMBL/GenBank/DDBJ databases">
        <title>Recombination of ecologically and evolutionarily significant loci maintains genetic cohesion in the Pseudomonas syringae species complex.</title>
        <authorList>
            <person name="Dillon M."/>
            <person name="Thakur S."/>
            <person name="Almeida R.N.D."/>
            <person name="Weir B.S."/>
            <person name="Guttman D.S."/>
        </authorList>
    </citation>
    <scope>NUCLEOTIDE SEQUENCE [LARGE SCALE GENOMIC DNA]</scope>
    <source>
        <strain evidence="4 6">ICMP 15201</strain>
        <strain evidence="5 7">ICMP 15203</strain>
    </source>
</reference>
<keyword evidence="2" id="KW-0472">Membrane</keyword>
<dbReference type="InterPro" id="IPR025738">
    <property type="entry name" value="BatD"/>
</dbReference>
<sequence length="580" mass="62709">MAATDSGRSGRTAAAQVPLRTATSGKDPMSRVYTLLTGLLLGLVALSLQAAQLTASVDRTRLSAGETVELTLETDDVTQFGKPDMSVLEGSFEVRDTRQLNSLRTLDGNSQATTRWIVTLLPRATGSVVIPALQLGDLKSQPLTLQVVQSEAKEPSNQQAPIFIESSLDQDSVYVQAQAVLTLRVYHSVSLFDDSSLSPLQVPDARVEKLGDPRTYEKLINGVRHGVIETRYAIYPQQSGALTLPAQVFSATLVQTPTEGSQGQEANPFGPQPGKSVRIKSAEVTLTVKPKPASYPADAPWLPARSINLEENWSPEPGSTQVGDSLTRTLTLKAEGLAGAQLPPLPATDVPGLRRYPDQPQLRNLPSERGLIGTREEREALVPARAGAIDLPAVEVTWWNTREDYLEHTSLPARTLQINSNPGLAVDTPVNNDMSGMTVIGPPVWPWQASTLLFACTTLLGFGLWWRARGQPAIARTVQTGPSPRTVLDDLKRACMANDPQGTRQALDAWARQQPETLAEMAARFVPLSDALDGLNGALYSETGKLWLGQDLWRAVRKLPAAERIQDPAGDAGLPPLYPK</sequence>
<protein>
    <recommendedName>
        <fullName evidence="3">DUF7939 domain-containing protein</fullName>
    </recommendedName>
</protein>
<gene>
    <name evidence="5" type="ORF">ALQ51_04921</name>
    <name evidence="4" type="ORF">ALQ53_04029</name>
</gene>
<evidence type="ECO:0000313" key="4">
    <source>
        <dbReference type="EMBL" id="RMN85217.1"/>
    </source>
</evidence>
<dbReference type="AlphaFoldDB" id="A0A3M3QLZ9"/>
<organism evidence="5 7">
    <name type="scientific">Pseudomonas cannabina</name>
    <dbReference type="NCBI Taxonomy" id="86840"/>
    <lineage>
        <taxon>Bacteria</taxon>
        <taxon>Pseudomonadati</taxon>
        <taxon>Pseudomonadota</taxon>
        <taxon>Gammaproteobacteria</taxon>
        <taxon>Pseudomonadales</taxon>
        <taxon>Pseudomonadaceae</taxon>
        <taxon>Pseudomonas</taxon>
    </lineage>
</organism>
<evidence type="ECO:0000313" key="6">
    <source>
        <dbReference type="Proteomes" id="UP000269335"/>
    </source>
</evidence>
<name>A0A3M3QLZ9_PSECA</name>
<dbReference type="PANTHER" id="PTHR40940:SF1">
    <property type="entry name" value="PROTEIN BATD"/>
    <property type="match status" value="1"/>
</dbReference>
<dbReference type="Proteomes" id="UP000269335">
    <property type="component" value="Unassembled WGS sequence"/>
</dbReference>